<evidence type="ECO:0000259" key="7">
    <source>
        <dbReference type="PROSITE" id="PS51447"/>
    </source>
</evidence>
<dbReference type="Pfam" id="PF01409">
    <property type="entry name" value="tRNA-synt_2d"/>
    <property type="match status" value="1"/>
</dbReference>
<evidence type="ECO:0000313" key="9">
    <source>
        <dbReference type="Proteomes" id="UP000256269"/>
    </source>
</evidence>
<keyword evidence="2" id="KW-0436">Ligase</keyword>
<keyword evidence="3" id="KW-0547">Nucleotide-binding</keyword>
<dbReference type="EMBL" id="QUNO01000003">
    <property type="protein sequence ID" value="REH51922.1"/>
    <property type="molecule type" value="Genomic_DNA"/>
</dbReference>
<keyword evidence="6 8" id="KW-0030">Aminoacyl-tRNA synthetase</keyword>
<dbReference type="GO" id="GO:0005524">
    <property type="term" value="F:ATP binding"/>
    <property type="evidence" value="ECO:0007669"/>
    <property type="project" value="UniProtKB-KW"/>
</dbReference>
<evidence type="ECO:0000313" key="8">
    <source>
        <dbReference type="EMBL" id="REH51922.1"/>
    </source>
</evidence>
<evidence type="ECO:0000256" key="6">
    <source>
        <dbReference type="ARBA" id="ARBA00023146"/>
    </source>
</evidence>
<dbReference type="InterPro" id="IPR045864">
    <property type="entry name" value="aa-tRNA-synth_II/BPL/LPL"/>
</dbReference>
<proteinExistence type="inferred from homology"/>
<name>A0A3E0HZN0_9PSEU</name>
<dbReference type="AlphaFoldDB" id="A0A3E0HZN0"/>
<dbReference type="Gene3D" id="3.30.70.380">
    <property type="entry name" value="Ferrodoxin-fold anticodon-binding domain"/>
    <property type="match status" value="1"/>
</dbReference>
<evidence type="ECO:0000256" key="3">
    <source>
        <dbReference type="ARBA" id="ARBA00022741"/>
    </source>
</evidence>
<dbReference type="SMART" id="SM00896">
    <property type="entry name" value="FDX-ACB"/>
    <property type="match status" value="1"/>
</dbReference>
<dbReference type="GO" id="GO:0004812">
    <property type="term" value="F:aminoacyl-tRNA ligase activity"/>
    <property type="evidence" value="ECO:0007669"/>
    <property type="project" value="UniProtKB-KW"/>
</dbReference>
<dbReference type="PROSITE" id="PS51447">
    <property type="entry name" value="FDX_ACB"/>
    <property type="match status" value="1"/>
</dbReference>
<dbReference type="RefSeq" id="WP_116173943.1">
    <property type="nucleotide sequence ID" value="NZ_CP144375.1"/>
</dbReference>
<evidence type="ECO:0000256" key="1">
    <source>
        <dbReference type="ARBA" id="ARBA00008226"/>
    </source>
</evidence>
<feature type="domain" description="FDX-ACB" evidence="7">
    <location>
        <begin position="243"/>
        <end position="344"/>
    </location>
</feature>
<keyword evidence="4" id="KW-0067">ATP-binding</keyword>
<evidence type="ECO:0000256" key="5">
    <source>
        <dbReference type="ARBA" id="ARBA00022917"/>
    </source>
</evidence>
<keyword evidence="9" id="KW-1185">Reference proteome</keyword>
<dbReference type="InterPro" id="IPR036690">
    <property type="entry name" value="Fdx_antiC-bd_sf"/>
</dbReference>
<gene>
    <name evidence="8" type="ORF">BCF44_103371</name>
</gene>
<sequence>MNLMTADQVRAALAVRDLTDPHQGPHAMQLLLAEIEQHVSEWAGLPVRRHRANPVVPVADNYDRLGYPADAAARDERYSRYLRPDLMLRAHTTAMIPPLLENLDGDALLSCPGLCYRRDAIDRQHVGQPHQLDLWLVREGLSDNDLRELAETVARAAVPGATTTLLPSEHPYTVRGKEIIVDGVEVGECGLARPDLCHGLAMGLGLDRLLMLRKGIDDIRLLRSAEPRIASQLLDLQPYRPVSMKPPIRRDLSVAVAADMDAEQLGAAVREALGADAHVVEEIQVLAETAGELLPPVARDRLGLRTGEKNVLLRVVLRDLERTLTDARANALRDAVHRAVHGDR</sequence>
<comment type="similarity">
    <text evidence="1">Belongs to the class-II aminoacyl-tRNA synthetase family.</text>
</comment>
<dbReference type="SUPFAM" id="SSF55681">
    <property type="entry name" value="Class II aaRS and biotin synthetases"/>
    <property type="match status" value="1"/>
</dbReference>
<dbReference type="GO" id="GO:0006412">
    <property type="term" value="P:translation"/>
    <property type="evidence" value="ECO:0007669"/>
    <property type="project" value="UniProtKB-KW"/>
</dbReference>
<dbReference type="InterPro" id="IPR005121">
    <property type="entry name" value="Fdx_antiC-bd"/>
</dbReference>
<evidence type="ECO:0000256" key="2">
    <source>
        <dbReference type="ARBA" id="ARBA00022598"/>
    </source>
</evidence>
<dbReference type="Proteomes" id="UP000256269">
    <property type="component" value="Unassembled WGS sequence"/>
</dbReference>
<dbReference type="GO" id="GO:0043039">
    <property type="term" value="P:tRNA aminoacylation"/>
    <property type="evidence" value="ECO:0007669"/>
    <property type="project" value="InterPro"/>
</dbReference>
<evidence type="ECO:0000256" key="4">
    <source>
        <dbReference type="ARBA" id="ARBA00022840"/>
    </source>
</evidence>
<organism evidence="8 9">
    <name type="scientific">Kutzneria buriramensis</name>
    <dbReference type="NCBI Taxonomy" id="1045776"/>
    <lineage>
        <taxon>Bacteria</taxon>
        <taxon>Bacillati</taxon>
        <taxon>Actinomycetota</taxon>
        <taxon>Actinomycetes</taxon>
        <taxon>Pseudonocardiales</taxon>
        <taxon>Pseudonocardiaceae</taxon>
        <taxon>Kutzneria</taxon>
    </lineage>
</organism>
<dbReference type="OrthoDB" id="489670at2"/>
<dbReference type="Gene3D" id="3.30.930.10">
    <property type="entry name" value="Bira Bifunctional Protein, Domain 2"/>
    <property type="match status" value="1"/>
</dbReference>
<keyword evidence="5" id="KW-0648">Protein biosynthesis</keyword>
<dbReference type="InterPro" id="IPR002319">
    <property type="entry name" value="Phenylalanyl-tRNA_Synthase"/>
</dbReference>
<reference evidence="8 9" key="1">
    <citation type="submission" date="2018-08" db="EMBL/GenBank/DDBJ databases">
        <title>Genomic Encyclopedia of Archaeal and Bacterial Type Strains, Phase II (KMG-II): from individual species to whole genera.</title>
        <authorList>
            <person name="Goeker M."/>
        </authorList>
    </citation>
    <scope>NUCLEOTIDE SEQUENCE [LARGE SCALE GENOMIC DNA]</scope>
    <source>
        <strain evidence="8 9">DSM 45791</strain>
    </source>
</reference>
<dbReference type="Pfam" id="PF03147">
    <property type="entry name" value="FDX-ACB"/>
    <property type="match status" value="1"/>
</dbReference>
<accession>A0A3E0HZN0</accession>
<dbReference type="SUPFAM" id="SSF54991">
    <property type="entry name" value="Anticodon-binding domain of PheRS"/>
    <property type="match status" value="1"/>
</dbReference>
<comment type="caution">
    <text evidence="8">The sequence shown here is derived from an EMBL/GenBank/DDBJ whole genome shotgun (WGS) entry which is preliminary data.</text>
</comment>
<protein>
    <submittedName>
        <fullName evidence="8">Phenylalanyl-tRNA synthetase alpha chain</fullName>
    </submittedName>
</protein>
<dbReference type="GO" id="GO:0000049">
    <property type="term" value="F:tRNA binding"/>
    <property type="evidence" value="ECO:0007669"/>
    <property type="project" value="InterPro"/>
</dbReference>